<keyword evidence="2" id="KW-1185">Reference proteome</keyword>
<reference evidence="1 2" key="1">
    <citation type="journal article" date="2019" name="Int. J. Syst. Evol. Microbiol.">
        <title>The Global Catalogue of Microorganisms (GCM) 10K type strain sequencing project: providing services to taxonomists for standard genome sequencing and annotation.</title>
        <authorList>
            <consortium name="The Broad Institute Genomics Platform"/>
            <consortium name="The Broad Institute Genome Sequencing Center for Infectious Disease"/>
            <person name="Wu L."/>
            <person name="Ma J."/>
        </authorList>
    </citation>
    <scope>NUCLEOTIDE SEQUENCE [LARGE SCALE GENOMIC DNA]</scope>
    <source>
        <strain evidence="1 2">CGMCC 1.12563</strain>
    </source>
</reference>
<dbReference type="RefSeq" id="WP_250875069.1">
    <property type="nucleotide sequence ID" value="NZ_JALXFV010000008.1"/>
</dbReference>
<dbReference type="Proteomes" id="UP001597187">
    <property type="component" value="Unassembled WGS sequence"/>
</dbReference>
<comment type="caution">
    <text evidence="1">The sequence shown here is derived from an EMBL/GenBank/DDBJ whole genome shotgun (WGS) entry which is preliminary data.</text>
</comment>
<evidence type="ECO:0000313" key="1">
    <source>
        <dbReference type="EMBL" id="MFD1515145.1"/>
    </source>
</evidence>
<proteinExistence type="predicted"/>
<dbReference type="AlphaFoldDB" id="A0ABD6AYY5"/>
<gene>
    <name evidence="1" type="ORF">ACFSBT_17835</name>
</gene>
<sequence length="47" mass="5036">MTSKSELVDELGRIAKGHVVETGDVDETLAAIDEVRGRVQSIAGERP</sequence>
<evidence type="ECO:0000313" key="2">
    <source>
        <dbReference type="Proteomes" id="UP001597187"/>
    </source>
</evidence>
<accession>A0ABD6AYY5</accession>
<name>A0ABD6AYY5_9EURY</name>
<dbReference type="EMBL" id="JBHUDC010000008">
    <property type="protein sequence ID" value="MFD1515145.1"/>
    <property type="molecule type" value="Genomic_DNA"/>
</dbReference>
<protein>
    <submittedName>
        <fullName evidence="1">Uncharacterized protein</fullName>
    </submittedName>
</protein>
<organism evidence="1 2">
    <name type="scientific">Halomarina rubra</name>
    <dbReference type="NCBI Taxonomy" id="2071873"/>
    <lineage>
        <taxon>Archaea</taxon>
        <taxon>Methanobacteriati</taxon>
        <taxon>Methanobacteriota</taxon>
        <taxon>Stenosarchaea group</taxon>
        <taxon>Halobacteria</taxon>
        <taxon>Halobacteriales</taxon>
        <taxon>Natronomonadaceae</taxon>
        <taxon>Halomarina</taxon>
    </lineage>
</organism>